<evidence type="ECO:0000256" key="9">
    <source>
        <dbReference type="SAM" id="MobiDB-lite"/>
    </source>
</evidence>
<reference evidence="11" key="2">
    <citation type="submission" date="2022-07" db="EMBL/GenBank/DDBJ databases">
        <authorList>
            <person name="Goncalves M.F.M."/>
            <person name="Hilario S."/>
            <person name="Van De Peer Y."/>
            <person name="Esteves A.C."/>
            <person name="Alves A."/>
        </authorList>
    </citation>
    <scope>NUCLEOTIDE SEQUENCE</scope>
    <source>
        <strain evidence="11">MUM 19.33</strain>
    </source>
</reference>
<accession>A0A9P9XX67</accession>
<keyword evidence="5" id="KW-0805">Transcription regulation</keyword>
<feature type="compositionally biased region" description="Polar residues" evidence="9">
    <location>
        <begin position="46"/>
        <end position="55"/>
    </location>
</feature>
<evidence type="ECO:0000256" key="8">
    <source>
        <dbReference type="PROSITE-ProRule" id="PRU00042"/>
    </source>
</evidence>
<name>A0A9P9XX67_9HYPO</name>
<evidence type="ECO:0000256" key="5">
    <source>
        <dbReference type="ARBA" id="ARBA00023015"/>
    </source>
</evidence>
<keyword evidence="3 8" id="KW-0863">Zinc-finger</keyword>
<protein>
    <recommendedName>
        <fullName evidence="10">C2H2-type domain-containing protein</fullName>
    </recommendedName>
</protein>
<dbReference type="InterPro" id="IPR051061">
    <property type="entry name" value="Zinc_finger_trans_reg"/>
</dbReference>
<dbReference type="PANTHER" id="PTHR46179">
    <property type="entry name" value="ZINC FINGER PROTEIN"/>
    <property type="match status" value="1"/>
</dbReference>
<evidence type="ECO:0000313" key="11">
    <source>
        <dbReference type="EMBL" id="KAI6779311.1"/>
    </source>
</evidence>
<dbReference type="GeneID" id="75826928"/>
<dbReference type="SMART" id="SM00355">
    <property type="entry name" value="ZnF_C2H2"/>
    <property type="match status" value="2"/>
</dbReference>
<dbReference type="Proteomes" id="UP001055219">
    <property type="component" value="Unassembled WGS sequence"/>
</dbReference>
<evidence type="ECO:0000256" key="1">
    <source>
        <dbReference type="ARBA" id="ARBA00004123"/>
    </source>
</evidence>
<evidence type="ECO:0000313" key="12">
    <source>
        <dbReference type="Proteomes" id="UP001055219"/>
    </source>
</evidence>
<dbReference type="PROSITE" id="PS50157">
    <property type="entry name" value="ZINC_FINGER_C2H2_2"/>
    <property type="match status" value="1"/>
</dbReference>
<evidence type="ECO:0000256" key="2">
    <source>
        <dbReference type="ARBA" id="ARBA00022723"/>
    </source>
</evidence>
<dbReference type="GO" id="GO:0008270">
    <property type="term" value="F:zinc ion binding"/>
    <property type="evidence" value="ECO:0007669"/>
    <property type="project" value="UniProtKB-KW"/>
</dbReference>
<feature type="compositionally biased region" description="Low complexity" evidence="9">
    <location>
        <begin position="464"/>
        <end position="476"/>
    </location>
</feature>
<dbReference type="Gene3D" id="3.30.160.60">
    <property type="entry name" value="Classic Zinc Finger"/>
    <property type="match status" value="1"/>
</dbReference>
<evidence type="ECO:0000256" key="4">
    <source>
        <dbReference type="ARBA" id="ARBA00022833"/>
    </source>
</evidence>
<dbReference type="PROSITE" id="PS00028">
    <property type="entry name" value="ZINC_FINGER_C2H2_1"/>
    <property type="match status" value="1"/>
</dbReference>
<feature type="domain" description="C2H2-type" evidence="10">
    <location>
        <begin position="203"/>
        <end position="233"/>
    </location>
</feature>
<feature type="region of interest" description="Disordered" evidence="9">
    <location>
        <begin position="514"/>
        <end position="536"/>
    </location>
</feature>
<dbReference type="EMBL" id="JAGIXG020000048">
    <property type="protein sequence ID" value="KAI6779311.1"/>
    <property type="molecule type" value="Genomic_DNA"/>
</dbReference>
<keyword evidence="6" id="KW-0804">Transcription</keyword>
<sequence length="565" mass="62366">MQRPPDMPAPDSWDASAGSGPSPGTSSSSLQQQQQQNNHQRPQSSTSGSIHSNGAPSHEDQLDRQMLRHLMRKYGGAEGLSRLMLEENGLPPDSASEITTSTFSSVDSAPTSLFDSGSSIRSEETGSGRGSIISNVSARTAKFLSRSSEDVPASASPSAAAANKQRGTFTCGFCSEEGVVKTCTRKNDLKRHIEDFHYTNAQWQCRQRSCGQMFDWATVYKTHIKVVHGGSRSTNLDDARIELCPQQVFACGFENCIQVYETTRDGEEAVAFKNYVAHVIKHLDEGSNSGDWSYSTRIRNLMRQSGTLRAWTESDWPESERNKLVWTPQTSVVLRKQLETRHLGDLRMLVQYAIALGSDPESVPVVSNGLPIREECRLHGGERIRIQGAQRAPSQPFTQQQMMRQASATGEDPFQFRISRGGTTNNPQLAEYYATQRRMQQFSTRPPVRSGRSARPPVRTIPAQQQQQQHRQQQALQQDMFDPTGYYHGQPSFAAASGDGGIVADDIRSLRSLASSHSGGDVDMSDGPSMEGGYGLPDQRAFYELRAGSGEVKLEPPFAYQQGYQ</sequence>
<feature type="compositionally biased region" description="Low complexity" evidence="9">
    <location>
        <begin position="18"/>
        <end position="45"/>
    </location>
</feature>
<keyword evidence="12" id="KW-1185">Reference proteome</keyword>
<feature type="region of interest" description="Disordered" evidence="9">
    <location>
        <begin position="442"/>
        <end position="476"/>
    </location>
</feature>
<dbReference type="GO" id="GO:0006357">
    <property type="term" value="P:regulation of transcription by RNA polymerase II"/>
    <property type="evidence" value="ECO:0007669"/>
    <property type="project" value="TreeGrafter"/>
</dbReference>
<dbReference type="InterPro" id="IPR013087">
    <property type="entry name" value="Znf_C2H2_type"/>
</dbReference>
<reference evidence="11" key="1">
    <citation type="journal article" date="2021" name="J Fungi (Basel)">
        <title>Genomic and Metabolomic Analyses of the Marine Fungus Emericellopsis cladophorae: Insights into Saltwater Adaptability Mechanisms and Its Biosynthetic Potential.</title>
        <authorList>
            <person name="Goncalves M.F.M."/>
            <person name="Hilario S."/>
            <person name="Van de Peer Y."/>
            <person name="Esteves A.C."/>
            <person name="Alves A."/>
        </authorList>
    </citation>
    <scope>NUCLEOTIDE SEQUENCE</scope>
    <source>
        <strain evidence="11">MUM 19.33</strain>
    </source>
</reference>
<dbReference type="PANTHER" id="PTHR46179:SF13">
    <property type="entry name" value="C2H2-TYPE DOMAIN-CONTAINING PROTEIN"/>
    <property type="match status" value="1"/>
</dbReference>
<keyword evidence="7" id="KW-0539">Nucleus</keyword>
<evidence type="ECO:0000259" key="10">
    <source>
        <dbReference type="PROSITE" id="PS50157"/>
    </source>
</evidence>
<feature type="compositionally biased region" description="Polar residues" evidence="9">
    <location>
        <begin position="96"/>
        <end position="120"/>
    </location>
</feature>
<evidence type="ECO:0000256" key="3">
    <source>
        <dbReference type="ARBA" id="ARBA00022771"/>
    </source>
</evidence>
<comment type="caution">
    <text evidence="11">The sequence shown here is derived from an EMBL/GenBank/DDBJ whole genome shotgun (WGS) entry which is preliminary data.</text>
</comment>
<dbReference type="RefSeq" id="XP_051360167.1">
    <property type="nucleotide sequence ID" value="XM_051508692.1"/>
</dbReference>
<feature type="region of interest" description="Disordered" evidence="9">
    <location>
        <begin position="87"/>
        <end position="132"/>
    </location>
</feature>
<keyword evidence="4" id="KW-0862">Zinc</keyword>
<evidence type="ECO:0000256" key="6">
    <source>
        <dbReference type="ARBA" id="ARBA00023163"/>
    </source>
</evidence>
<feature type="region of interest" description="Disordered" evidence="9">
    <location>
        <begin position="1"/>
        <end position="61"/>
    </location>
</feature>
<dbReference type="GO" id="GO:0005634">
    <property type="term" value="C:nucleus"/>
    <property type="evidence" value="ECO:0007669"/>
    <property type="project" value="UniProtKB-SubCell"/>
</dbReference>
<organism evidence="11 12">
    <name type="scientific">Emericellopsis cladophorae</name>
    <dbReference type="NCBI Taxonomy" id="2686198"/>
    <lineage>
        <taxon>Eukaryota</taxon>
        <taxon>Fungi</taxon>
        <taxon>Dikarya</taxon>
        <taxon>Ascomycota</taxon>
        <taxon>Pezizomycotina</taxon>
        <taxon>Sordariomycetes</taxon>
        <taxon>Hypocreomycetidae</taxon>
        <taxon>Hypocreales</taxon>
        <taxon>Bionectriaceae</taxon>
        <taxon>Emericellopsis</taxon>
    </lineage>
</organism>
<gene>
    <name evidence="11" type="ORF">J7T54_000409</name>
</gene>
<dbReference type="OrthoDB" id="5208775at2759"/>
<keyword evidence="2" id="KW-0479">Metal-binding</keyword>
<evidence type="ECO:0000256" key="7">
    <source>
        <dbReference type="ARBA" id="ARBA00023242"/>
    </source>
</evidence>
<dbReference type="AlphaFoldDB" id="A0A9P9XX67"/>
<comment type="subcellular location">
    <subcellularLocation>
        <location evidence="1">Nucleus</location>
    </subcellularLocation>
</comment>
<proteinExistence type="predicted"/>